<organism evidence="2 3">
    <name type="scientific">Pleurotus eryngii</name>
    <name type="common">Boletus of the steppes</name>
    <dbReference type="NCBI Taxonomy" id="5323"/>
    <lineage>
        <taxon>Eukaryota</taxon>
        <taxon>Fungi</taxon>
        <taxon>Dikarya</taxon>
        <taxon>Basidiomycota</taxon>
        <taxon>Agaricomycotina</taxon>
        <taxon>Agaricomycetes</taxon>
        <taxon>Agaricomycetidae</taxon>
        <taxon>Agaricales</taxon>
        <taxon>Pleurotineae</taxon>
        <taxon>Pleurotaceae</taxon>
        <taxon>Pleurotus</taxon>
    </lineage>
</organism>
<dbReference type="AlphaFoldDB" id="A0A9P6DD79"/>
<evidence type="ECO:0000256" key="1">
    <source>
        <dbReference type="SAM" id="MobiDB-lite"/>
    </source>
</evidence>
<reference evidence="2" key="1">
    <citation type="submission" date="2020-11" db="EMBL/GenBank/DDBJ databases">
        <authorList>
            <consortium name="DOE Joint Genome Institute"/>
            <person name="Ahrendt S."/>
            <person name="Riley R."/>
            <person name="Andreopoulos W."/>
            <person name="Labutti K."/>
            <person name="Pangilinan J."/>
            <person name="Ruiz-Duenas F.J."/>
            <person name="Barrasa J.M."/>
            <person name="Sanchez-Garcia M."/>
            <person name="Camarero S."/>
            <person name="Miyauchi S."/>
            <person name="Serrano A."/>
            <person name="Linde D."/>
            <person name="Babiker R."/>
            <person name="Drula E."/>
            <person name="Ayuso-Fernandez I."/>
            <person name="Pacheco R."/>
            <person name="Padilla G."/>
            <person name="Ferreira P."/>
            <person name="Barriuso J."/>
            <person name="Kellner H."/>
            <person name="Castanera R."/>
            <person name="Alfaro M."/>
            <person name="Ramirez L."/>
            <person name="Pisabarro A.G."/>
            <person name="Kuo A."/>
            <person name="Tritt A."/>
            <person name="Lipzen A."/>
            <person name="He G."/>
            <person name="Yan M."/>
            <person name="Ng V."/>
            <person name="Cullen D."/>
            <person name="Martin F."/>
            <person name="Rosso M.-N."/>
            <person name="Henrissat B."/>
            <person name="Hibbett D."/>
            <person name="Martinez A.T."/>
            <person name="Grigoriev I.V."/>
        </authorList>
    </citation>
    <scope>NUCLEOTIDE SEQUENCE</scope>
    <source>
        <strain evidence="2">ATCC 90797</strain>
    </source>
</reference>
<protein>
    <submittedName>
        <fullName evidence="2">Uncharacterized protein</fullName>
    </submittedName>
</protein>
<sequence>MSEHRPSSFSPGLLCGTAASENGQNASPPSPLGLLLPLGSTPPSYHRFDLGIGLCAFDPFRVFVCSLDLSGGPCATFCLDIFVSGANNAEAAHPQHHVASCYFLSSGLHLSSVQFAVRLSQKIYRTWFGTCSSLVRVMICSRTMRTRARLLQVPRRIISAIHSPRKRAASLRGNARLLLTLRPSRRGLGLDVLPAAGVSGRGARPCHGEREGASTNYEGIHEPAPRCLSSPPWAAA</sequence>
<evidence type="ECO:0000313" key="2">
    <source>
        <dbReference type="EMBL" id="KAF9491558.1"/>
    </source>
</evidence>
<keyword evidence="3" id="KW-1185">Reference proteome</keyword>
<gene>
    <name evidence="2" type="ORF">BDN71DRAFT_1305094</name>
</gene>
<name>A0A9P6DD79_PLEER</name>
<dbReference type="Proteomes" id="UP000807025">
    <property type="component" value="Unassembled WGS sequence"/>
</dbReference>
<proteinExistence type="predicted"/>
<feature type="region of interest" description="Disordered" evidence="1">
    <location>
        <begin position="201"/>
        <end position="223"/>
    </location>
</feature>
<dbReference type="EMBL" id="MU154616">
    <property type="protein sequence ID" value="KAF9491558.1"/>
    <property type="molecule type" value="Genomic_DNA"/>
</dbReference>
<comment type="caution">
    <text evidence="2">The sequence shown here is derived from an EMBL/GenBank/DDBJ whole genome shotgun (WGS) entry which is preliminary data.</text>
</comment>
<accession>A0A9P6DD79</accession>
<evidence type="ECO:0000313" key="3">
    <source>
        <dbReference type="Proteomes" id="UP000807025"/>
    </source>
</evidence>